<evidence type="ECO:0000256" key="5">
    <source>
        <dbReference type="ARBA" id="ARBA00022729"/>
    </source>
</evidence>
<feature type="domain" description="Trypanosome variant surface glycoprotein C-terminal" evidence="12">
    <location>
        <begin position="416"/>
        <end position="493"/>
    </location>
</feature>
<dbReference type="VEuPathDB" id="TriTrypDB:Tb427_000446600"/>
<keyword evidence="4" id="KW-0336">GPI-anchor</keyword>
<keyword evidence="7" id="KW-0325">Glycoprotein</keyword>
<evidence type="ECO:0000256" key="7">
    <source>
        <dbReference type="ARBA" id="ARBA00023180"/>
    </source>
</evidence>
<accession>A0A1J0R636</accession>
<evidence type="ECO:0000256" key="3">
    <source>
        <dbReference type="ARBA" id="ARBA00022475"/>
    </source>
</evidence>
<feature type="compositionally biased region" description="Low complexity" evidence="10">
    <location>
        <begin position="445"/>
        <end position="456"/>
    </location>
</feature>
<feature type="region of interest" description="Disordered" evidence="10">
    <location>
        <begin position="442"/>
        <end position="503"/>
    </location>
</feature>
<sequence length="503" mass="53592">MSTSAILTTELVLFFVTAFWHAAATAGDASNAADFVVLCTLEQLTSTDLAATFKAPELPTPAVTAIDEIVAAATSQANISAVPDAITKPEEDAATDACQKQSGDKGECVAHWLKWHKIKKDLKAKGKNYQYQPLSIAKRENPAAAQYQLELARIVKEEHGKANKAKNIASKDLKAATNDATKHMRNARLGSSKTAFNKVTANTAHMTSDRTTSCKSPNSGISLAHDMMCLCAEDNSGSAKFCGFEVKGCHGGTWKACSDVQQNEAYTAITTECNKHPRRPCTPDAIQQALGAFLAKIKSAAGADPTNRAAVFLGTPDTNECKASANSLCVDYSTQPQADGGLQGFYRFKEMLAAVEKIKEVKQTINQISKLETELINLEDRAAVLYSLIASAATPVQLPEAANTEPKAQRSSTDGCKSPAETADQCPSASCIYNTTTKECKPKPGTENTAAGTGEAATEEEAATGCARDGTDRTACENDKTGDKQNCAWRKGKDNEDNKNKGK</sequence>
<feature type="coiled-coil region" evidence="9">
    <location>
        <begin position="354"/>
        <end position="388"/>
    </location>
</feature>
<reference evidence="14" key="1">
    <citation type="submission" date="2016-08" db="EMBL/GenBank/DDBJ databases">
        <title>VSG repertoire of Trypanosoma brucei EATRO 1125.</title>
        <authorList>
            <person name="Cross G.A."/>
        </authorList>
    </citation>
    <scope>NUCLEOTIDE SEQUENCE</scope>
    <source>
        <strain evidence="14">EATRO 1125</strain>
    </source>
</reference>
<evidence type="ECO:0000256" key="11">
    <source>
        <dbReference type="SAM" id="SignalP"/>
    </source>
</evidence>
<evidence type="ECO:0000256" key="4">
    <source>
        <dbReference type="ARBA" id="ARBA00022622"/>
    </source>
</evidence>
<keyword evidence="6" id="KW-0472">Membrane</keyword>
<evidence type="ECO:0000256" key="9">
    <source>
        <dbReference type="SAM" id="Coils"/>
    </source>
</evidence>
<keyword evidence="5 11" id="KW-0732">Signal</keyword>
<feature type="chain" id="PRO_5012995224" evidence="11">
    <location>
        <begin position="26"/>
        <end position="503"/>
    </location>
</feature>
<dbReference type="InterPro" id="IPR019609">
    <property type="entry name" value="Variant_surf_glycoprt_trypan_C"/>
</dbReference>
<evidence type="ECO:0000259" key="13">
    <source>
        <dbReference type="Pfam" id="PF13206"/>
    </source>
</evidence>
<feature type="compositionally biased region" description="Basic and acidic residues" evidence="10">
    <location>
        <begin position="469"/>
        <end position="483"/>
    </location>
</feature>
<dbReference type="GO" id="GO:0098552">
    <property type="term" value="C:side of membrane"/>
    <property type="evidence" value="ECO:0007669"/>
    <property type="project" value="UniProtKB-KW"/>
</dbReference>
<evidence type="ECO:0000259" key="12">
    <source>
        <dbReference type="Pfam" id="PF10659"/>
    </source>
</evidence>
<feature type="region of interest" description="Disordered" evidence="10">
    <location>
        <begin position="400"/>
        <end position="425"/>
    </location>
</feature>
<dbReference type="VEuPathDB" id="TriTrypDB:Tb927.8.130"/>
<comment type="subcellular location">
    <subcellularLocation>
        <location evidence="2">Cell membrane</location>
        <topology evidence="2">Lipid-anchor</topology>
        <topology evidence="2">GPI-anchor</topology>
    </subcellularLocation>
</comment>
<name>A0A1J0R636_9TRYP</name>
<keyword evidence="9" id="KW-0175">Coiled coil</keyword>
<dbReference type="GO" id="GO:0005886">
    <property type="term" value="C:plasma membrane"/>
    <property type="evidence" value="ECO:0007669"/>
    <property type="project" value="UniProtKB-SubCell"/>
</dbReference>
<dbReference type="AlphaFoldDB" id="A0A1J0R636"/>
<evidence type="ECO:0000256" key="1">
    <source>
        <dbReference type="ARBA" id="ARBA00002523"/>
    </source>
</evidence>
<evidence type="ECO:0000256" key="10">
    <source>
        <dbReference type="SAM" id="MobiDB-lite"/>
    </source>
</evidence>
<evidence type="ECO:0000313" key="14">
    <source>
        <dbReference type="EMBL" id="APD73310.1"/>
    </source>
</evidence>
<dbReference type="EMBL" id="KX699354">
    <property type="protein sequence ID" value="APD73310.1"/>
    <property type="molecule type" value="Genomic_DNA"/>
</dbReference>
<protein>
    <submittedName>
        <fullName evidence="14">Variant surface glycoprotein 1125.1029</fullName>
    </submittedName>
</protein>
<organism evidence="14">
    <name type="scientific">Trypanosoma brucei</name>
    <dbReference type="NCBI Taxonomy" id="5691"/>
    <lineage>
        <taxon>Eukaryota</taxon>
        <taxon>Discoba</taxon>
        <taxon>Euglenozoa</taxon>
        <taxon>Kinetoplastea</taxon>
        <taxon>Metakinetoplastina</taxon>
        <taxon>Trypanosomatida</taxon>
        <taxon>Trypanosomatidae</taxon>
        <taxon>Trypanosoma</taxon>
    </lineage>
</organism>
<dbReference type="Pfam" id="PF13206">
    <property type="entry name" value="VSG_B"/>
    <property type="match status" value="1"/>
</dbReference>
<dbReference type="Pfam" id="PF10659">
    <property type="entry name" value="Trypan_glycop_C"/>
    <property type="match status" value="1"/>
</dbReference>
<keyword evidence="3" id="KW-1003">Cell membrane</keyword>
<evidence type="ECO:0000256" key="8">
    <source>
        <dbReference type="ARBA" id="ARBA00023288"/>
    </source>
</evidence>
<feature type="signal peptide" evidence="11">
    <location>
        <begin position="1"/>
        <end position="25"/>
    </location>
</feature>
<comment type="function">
    <text evidence="1">VSG forms a coat on the surface of the parasite. The trypanosome evades the immune response of the host by expressing a series of antigenically distinct VSGs from an estimated 1000 VSG genes.</text>
</comment>
<feature type="domain" description="Trypanosome variant surface glycoprotein B-type N-terminal" evidence="13">
    <location>
        <begin position="14"/>
        <end position="375"/>
    </location>
</feature>
<evidence type="ECO:0000256" key="2">
    <source>
        <dbReference type="ARBA" id="ARBA00004609"/>
    </source>
</evidence>
<keyword evidence="8" id="KW-0449">Lipoprotein</keyword>
<feature type="compositionally biased region" description="Basic and acidic residues" evidence="10">
    <location>
        <begin position="491"/>
        <end position="503"/>
    </location>
</feature>
<evidence type="ECO:0000256" key="6">
    <source>
        <dbReference type="ARBA" id="ARBA00023136"/>
    </source>
</evidence>
<dbReference type="InterPro" id="IPR025932">
    <property type="entry name" value="Trypano_VSG_B_N_dom"/>
</dbReference>
<proteinExistence type="predicted"/>